<accession>A0A2S4VKC1</accession>
<dbReference type="GO" id="GO:0005524">
    <property type="term" value="F:ATP binding"/>
    <property type="evidence" value="ECO:0007669"/>
    <property type="project" value="UniProtKB-KW"/>
</dbReference>
<keyword evidence="1" id="KW-0547">Nucleotide-binding</keyword>
<dbReference type="SUPFAM" id="SSF100934">
    <property type="entry name" value="Heat shock protein 70kD (HSP70), C-terminal subdomain"/>
    <property type="match status" value="1"/>
</dbReference>
<dbReference type="Gene3D" id="2.60.34.10">
    <property type="entry name" value="Substrate Binding Domain Of DNAk, Chain A, domain 1"/>
    <property type="match status" value="1"/>
</dbReference>
<reference evidence="3" key="1">
    <citation type="submission" date="2017-12" db="EMBL/GenBank/DDBJ databases">
        <title>Gene loss provides genomic basis for host adaptation in cereal stripe rust fungi.</title>
        <authorList>
            <person name="Xia C."/>
        </authorList>
    </citation>
    <scope>NUCLEOTIDE SEQUENCE [LARGE SCALE GENOMIC DNA]</scope>
    <source>
        <strain evidence="3">93-210</strain>
    </source>
</reference>
<dbReference type="Proteomes" id="UP000239156">
    <property type="component" value="Unassembled WGS sequence"/>
</dbReference>
<gene>
    <name evidence="3" type="ORF">PSTT_06409</name>
</gene>
<dbReference type="VEuPathDB" id="FungiDB:PSHT_05518"/>
<comment type="caution">
    <text evidence="3">The sequence shown here is derived from an EMBL/GenBank/DDBJ whole genome shotgun (WGS) entry which is preliminary data.</text>
</comment>
<evidence type="ECO:0000313" key="4">
    <source>
        <dbReference type="Proteomes" id="UP000239156"/>
    </source>
</evidence>
<name>A0A2S4VKC1_9BASI</name>
<dbReference type="VEuPathDB" id="FungiDB:PSTT_06409"/>
<dbReference type="Gene3D" id="1.20.1270.10">
    <property type="match status" value="1"/>
</dbReference>
<dbReference type="GO" id="GO:0140662">
    <property type="term" value="F:ATP-dependent protein folding chaperone"/>
    <property type="evidence" value="ECO:0007669"/>
    <property type="project" value="InterPro"/>
</dbReference>
<protein>
    <submittedName>
        <fullName evidence="3">Uncharacterized protein</fullName>
    </submittedName>
</protein>
<evidence type="ECO:0000256" key="2">
    <source>
        <dbReference type="ARBA" id="ARBA00022840"/>
    </source>
</evidence>
<dbReference type="EMBL" id="PKSL01000050">
    <property type="protein sequence ID" value="POW10004.1"/>
    <property type="molecule type" value="Genomic_DNA"/>
</dbReference>
<dbReference type="SUPFAM" id="SSF100920">
    <property type="entry name" value="Heat shock protein 70kD (HSP70), peptide-binding domain"/>
    <property type="match status" value="1"/>
</dbReference>
<organism evidence="3 4">
    <name type="scientific">Puccinia striiformis</name>
    <dbReference type="NCBI Taxonomy" id="27350"/>
    <lineage>
        <taxon>Eukaryota</taxon>
        <taxon>Fungi</taxon>
        <taxon>Dikarya</taxon>
        <taxon>Basidiomycota</taxon>
        <taxon>Pucciniomycotina</taxon>
        <taxon>Pucciniomycetes</taxon>
        <taxon>Pucciniales</taxon>
        <taxon>Pucciniaceae</taxon>
        <taxon>Puccinia</taxon>
    </lineage>
</organism>
<keyword evidence="2" id="KW-0067">ATP-binding</keyword>
<dbReference type="InterPro" id="IPR013126">
    <property type="entry name" value="Hsp_70_fam"/>
</dbReference>
<dbReference type="InterPro" id="IPR029048">
    <property type="entry name" value="HSP70_C_sf"/>
</dbReference>
<proteinExistence type="predicted"/>
<sequence>MEPAAILSSDVPETNQDVLLLDGAYLFMGIETARGKLTKKTKFNNFMVKFELSEISTAPCGVPQIEVKIDVAANILNVLALTRPLESLTRLLCTRPRFYIAKDEAVSAQNQTSLKSYSYNPQNPSKGDFKDKLEVEKKVKLEKEIDKTISWLDASQEASKDKHNEQQKLFEAIANSIVVSFPD</sequence>
<dbReference type="InterPro" id="IPR029047">
    <property type="entry name" value="HSP70_peptide-bd_sf"/>
</dbReference>
<dbReference type="Pfam" id="PF00012">
    <property type="entry name" value="HSP70"/>
    <property type="match status" value="1"/>
</dbReference>
<keyword evidence="4" id="KW-1185">Reference proteome</keyword>
<evidence type="ECO:0000256" key="1">
    <source>
        <dbReference type="ARBA" id="ARBA00022741"/>
    </source>
</evidence>
<evidence type="ECO:0000313" key="3">
    <source>
        <dbReference type="EMBL" id="POW10004.1"/>
    </source>
</evidence>
<dbReference type="AlphaFoldDB" id="A0A2S4VKC1"/>